<name>M6YMP7_9LEPT</name>
<organism evidence="1 2">
    <name type="scientific">Leptospira noguchii str. 2001034031</name>
    <dbReference type="NCBI Taxonomy" id="1193053"/>
    <lineage>
        <taxon>Bacteria</taxon>
        <taxon>Pseudomonadati</taxon>
        <taxon>Spirochaetota</taxon>
        <taxon>Spirochaetia</taxon>
        <taxon>Leptospirales</taxon>
        <taxon>Leptospiraceae</taxon>
        <taxon>Leptospira</taxon>
    </lineage>
</organism>
<accession>M6YMP7</accession>
<dbReference type="RefSeq" id="WP_004447341.1">
    <property type="nucleotide sequence ID" value="NZ_AKXB02000150.1"/>
</dbReference>
<dbReference type="AlphaFoldDB" id="M6YMP7"/>
<dbReference type="EMBL" id="AKXB02000150">
    <property type="protein sequence ID" value="EMO87593.1"/>
    <property type="molecule type" value="Genomic_DNA"/>
</dbReference>
<proteinExistence type="predicted"/>
<gene>
    <name evidence="1" type="ORF">LEP1GSC024_3557</name>
</gene>
<evidence type="ECO:0000313" key="2">
    <source>
        <dbReference type="Proteomes" id="UP000012138"/>
    </source>
</evidence>
<evidence type="ECO:0000313" key="1">
    <source>
        <dbReference type="EMBL" id="EMO87593.1"/>
    </source>
</evidence>
<sequence>MTSFDTTWATAILESKNPTIELEKHLQFLTETPDCIKLLHYLIGFVDDLALVTSRPSETPVPRFYSPQGEPVLRVRMFAGKKELLISGPNPEDAESEFSSLEKVWKHAGRLEINTMEGSNPIILLGENEDDPWYENDPLADEDDEIIEQLADWGPAPICNTSYGLSNGPFYVYDTSSGEQGYAGEPAI</sequence>
<comment type="caution">
    <text evidence="1">The sequence shown here is derived from an EMBL/GenBank/DDBJ whole genome shotgun (WGS) entry which is preliminary data.</text>
</comment>
<protein>
    <submittedName>
        <fullName evidence="1">Uncharacterized protein</fullName>
    </submittedName>
</protein>
<reference evidence="1 2" key="1">
    <citation type="submission" date="2013-01" db="EMBL/GenBank/DDBJ databases">
        <authorList>
            <person name="Harkins D.M."/>
            <person name="Durkin A.S."/>
            <person name="Brinkac L.M."/>
            <person name="Haft D.H."/>
            <person name="Selengut J.D."/>
            <person name="Sanka R."/>
            <person name="DePew J."/>
            <person name="Purushe J."/>
            <person name="Whelen A.C."/>
            <person name="Vinetz J.M."/>
            <person name="Sutton G.G."/>
            <person name="Nierman W.C."/>
            <person name="Fouts D.E."/>
        </authorList>
    </citation>
    <scope>NUCLEOTIDE SEQUENCE [LARGE SCALE GENOMIC DNA]</scope>
    <source>
        <strain evidence="1 2">2001034031</strain>
    </source>
</reference>
<dbReference type="Proteomes" id="UP000012138">
    <property type="component" value="Unassembled WGS sequence"/>
</dbReference>